<organism evidence="2 3">
    <name type="scientific">Klebsiella pneumoniae</name>
    <dbReference type="NCBI Taxonomy" id="573"/>
    <lineage>
        <taxon>Bacteria</taxon>
        <taxon>Pseudomonadati</taxon>
        <taxon>Pseudomonadota</taxon>
        <taxon>Gammaproteobacteria</taxon>
        <taxon>Enterobacterales</taxon>
        <taxon>Enterobacteriaceae</taxon>
        <taxon>Klebsiella/Raoultella group</taxon>
        <taxon>Klebsiella</taxon>
        <taxon>Klebsiella pneumoniae complex</taxon>
    </lineage>
</organism>
<protein>
    <submittedName>
        <fullName evidence="2">Uncharacterized protein</fullName>
    </submittedName>
</protein>
<keyword evidence="1" id="KW-1133">Transmembrane helix</keyword>
<name>A0A377VS02_KLEPN</name>
<feature type="transmembrane region" description="Helical" evidence="1">
    <location>
        <begin position="6"/>
        <end position="32"/>
    </location>
</feature>
<dbReference type="AlphaFoldDB" id="A0A377VS02"/>
<proteinExistence type="predicted"/>
<gene>
    <name evidence="2" type="ORF">NCTC9637_00351</name>
</gene>
<keyword evidence="1" id="KW-0812">Transmembrane</keyword>
<dbReference type="EMBL" id="UGLB01000002">
    <property type="protein sequence ID" value="STT45506.1"/>
    <property type="molecule type" value="Genomic_DNA"/>
</dbReference>
<evidence type="ECO:0000256" key="1">
    <source>
        <dbReference type="SAM" id="Phobius"/>
    </source>
</evidence>
<evidence type="ECO:0000313" key="2">
    <source>
        <dbReference type="EMBL" id="STT45506.1"/>
    </source>
</evidence>
<evidence type="ECO:0000313" key="3">
    <source>
        <dbReference type="Proteomes" id="UP000255099"/>
    </source>
</evidence>
<dbReference type="Proteomes" id="UP000255099">
    <property type="component" value="Unassembled WGS sequence"/>
</dbReference>
<keyword evidence="1" id="KW-0472">Membrane</keyword>
<sequence>MSLKRAHYITVLILRIIPLMTVTRLLNFFLLVRECRDYSRVSTTLRCPVKLCHYWSSTWEKMSAKVLHYTECCNRLQKPDWQIRRHLFI</sequence>
<reference evidence="2 3" key="1">
    <citation type="submission" date="2018-06" db="EMBL/GenBank/DDBJ databases">
        <authorList>
            <consortium name="Pathogen Informatics"/>
            <person name="Doyle S."/>
        </authorList>
    </citation>
    <scope>NUCLEOTIDE SEQUENCE [LARGE SCALE GENOMIC DNA]</scope>
    <source>
        <strain evidence="2 3">NCTC9637</strain>
    </source>
</reference>
<accession>A0A377VS02</accession>